<dbReference type="Proteomes" id="UP000438773">
    <property type="component" value="Unassembled WGS sequence"/>
</dbReference>
<gene>
    <name evidence="4" type="ORF">DW988_04385</name>
    <name evidence="2" type="ORF">GAQ70_16070</name>
    <name evidence="3" type="ORF">GAQ75_17830</name>
</gene>
<evidence type="ECO:0000313" key="5">
    <source>
        <dbReference type="Proteomes" id="UP000283684"/>
    </source>
</evidence>
<reference evidence="4 5" key="1">
    <citation type="submission" date="2018-08" db="EMBL/GenBank/DDBJ databases">
        <title>A genome reference for cultivated species of the human gut microbiota.</title>
        <authorList>
            <person name="Zou Y."/>
            <person name="Xue W."/>
            <person name="Luo G."/>
        </authorList>
    </citation>
    <scope>NUCLEOTIDE SEQUENCE [LARGE SCALE GENOMIC DNA]</scope>
    <source>
        <strain evidence="4 5">AM50-4</strain>
    </source>
</reference>
<dbReference type="EMBL" id="QSEE01000002">
    <property type="protein sequence ID" value="RGZ51035.1"/>
    <property type="molecule type" value="Genomic_DNA"/>
</dbReference>
<evidence type="ECO:0000256" key="1">
    <source>
        <dbReference type="SAM" id="Phobius"/>
    </source>
</evidence>
<feature type="transmembrane region" description="Helical" evidence="1">
    <location>
        <begin position="5"/>
        <end position="23"/>
    </location>
</feature>
<evidence type="ECO:0000313" key="7">
    <source>
        <dbReference type="Proteomes" id="UP000441711"/>
    </source>
</evidence>
<name>A0A413NRJ9_BACUN</name>
<protein>
    <submittedName>
        <fullName evidence="4">Uncharacterized protein</fullName>
    </submittedName>
</protein>
<feature type="transmembrane region" description="Helical" evidence="1">
    <location>
        <begin position="35"/>
        <end position="55"/>
    </location>
</feature>
<proteinExistence type="predicted"/>
<reference evidence="6 7" key="2">
    <citation type="journal article" date="2019" name="Nat. Med.">
        <title>A library of human gut bacterial isolates paired with longitudinal multiomics data enables mechanistic microbiome research.</title>
        <authorList>
            <person name="Poyet M."/>
            <person name="Groussin M."/>
            <person name="Gibbons S.M."/>
            <person name="Avila-Pacheco J."/>
            <person name="Jiang X."/>
            <person name="Kearney S.M."/>
            <person name="Perrotta A.R."/>
            <person name="Berdy B."/>
            <person name="Zhao S."/>
            <person name="Lieberman T.D."/>
            <person name="Swanson P.K."/>
            <person name="Smith M."/>
            <person name="Roesemann S."/>
            <person name="Alexander J.E."/>
            <person name="Rich S.A."/>
            <person name="Livny J."/>
            <person name="Vlamakis H."/>
            <person name="Clish C."/>
            <person name="Bullock K."/>
            <person name="Deik A."/>
            <person name="Scott J."/>
            <person name="Pierce K.A."/>
            <person name="Xavier R.J."/>
            <person name="Alm E.J."/>
        </authorList>
    </citation>
    <scope>NUCLEOTIDE SEQUENCE [LARGE SCALE GENOMIC DNA]</scope>
    <source>
        <strain evidence="2 7">BIOML-A36</strain>
        <strain evidence="3 6">BIOML-A37</strain>
    </source>
</reference>
<keyword evidence="1" id="KW-1133">Transmembrane helix</keyword>
<evidence type="ECO:0000313" key="2">
    <source>
        <dbReference type="EMBL" id="KAB4108205.1"/>
    </source>
</evidence>
<organism evidence="4 5">
    <name type="scientific">Bacteroides uniformis</name>
    <dbReference type="NCBI Taxonomy" id="820"/>
    <lineage>
        <taxon>Bacteria</taxon>
        <taxon>Pseudomonadati</taxon>
        <taxon>Bacteroidota</taxon>
        <taxon>Bacteroidia</taxon>
        <taxon>Bacteroidales</taxon>
        <taxon>Bacteroidaceae</taxon>
        <taxon>Bacteroides</taxon>
    </lineage>
</organism>
<comment type="caution">
    <text evidence="4">The sequence shown here is derived from an EMBL/GenBank/DDBJ whole genome shotgun (WGS) entry which is preliminary data.</text>
</comment>
<evidence type="ECO:0000313" key="4">
    <source>
        <dbReference type="EMBL" id="RGZ51035.1"/>
    </source>
</evidence>
<keyword evidence="1" id="KW-0812">Transmembrane</keyword>
<dbReference type="EMBL" id="WCUQ01000011">
    <property type="protein sequence ID" value="KAB4122068.1"/>
    <property type="molecule type" value="Genomic_DNA"/>
</dbReference>
<sequence>MKANLIFFLAIFIISALFIGHFRLTFSPFSISLPYWHRALGVVLIVAGCLVYNIGENVAGYKKGLDNGMEIVLKQLKKRYERPGD</sequence>
<accession>A0A413NRJ9</accession>
<evidence type="ECO:0000313" key="3">
    <source>
        <dbReference type="EMBL" id="KAB4122068.1"/>
    </source>
</evidence>
<dbReference type="Proteomes" id="UP000441711">
    <property type="component" value="Unassembled WGS sequence"/>
</dbReference>
<keyword evidence="1" id="KW-0472">Membrane</keyword>
<dbReference type="EMBL" id="WCUP01000011">
    <property type="protein sequence ID" value="KAB4108205.1"/>
    <property type="molecule type" value="Genomic_DNA"/>
</dbReference>
<evidence type="ECO:0000313" key="6">
    <source>
        <dbReference type="Proteomes" id="UP000438773"/>
    </source>
</evidence>
<dbReference type="RefSeq" id="WP_117958716.1">
    <property type="nucleotide sequence ID" value="NZ_JANUPE010000005.1"/>
</dbReference>
<dbReference type="AlphaFoldDB" id="A0A413NRJ9"/>
<dbReference type="Proteomes" id="UP000283684">
    <property type="component" value="Unassembled WGS sequence"/>
</dbReference>